<accession>A0A1S3HBV1</accession>
<evidence type="ECO:0000256" key="4">
    <source>
        <dbReference type="ARBA" id="ARBA00022692"/>
    </source>
</evidence>
<name>A0A1S3HBV1_LINAN</name>
<dbReference type="GO" id="GO:0008146">
    <property type="term" value="F:sulfotransferase activity"/>
    <property type="evidence" value="ECO:0007669"/>
    <property type="project" value="InterPro"/>
</dbReference>
<evidence type="ECO:0000256" key="8">
    <source>
        <dbReference type="ARBA" id="ARBA00023180"/>
    </source>
</evidence>
<dbReference type="KEGG" id="lak:106153905"/>
<evidence type="ECO:0000256" key="2">
    <source>
        <dbReference type="ARBA" id="ARBA00006339"/>
    </source>
</evidence>
<dbReference type="Pfam" id="PF03567">
    <property type="entry name" value="Sulfotransfer_2"/>
    <property type="match status" value="1"/>
</dbReference>
<evidence type="ECO:0000313" key="10">
    <source>
        <dbReference type="Proteomes" id="UP000085678"/>
    </source>
</evidence>
<dbReference type="GO" id="GO:0016051">
    <property type="term" value="P:carbohydrate biosynthetic process"/>
    <property type="evidence" value="ECO:0007669"/>
    <property type="project" value="InterPro"/>
</dbReference>
<dbReference type="AlphaFoldDB" id="A0A1S3HBV1"/>
<keyword evidence="9" id="KW-0735">Signal-anchor</keyword>
<keyword evidence="10" id="KW-1185">Reference proteome</keyword>
<dbReference type="InParanoid" id="A0A1S3HBV1"/>
<proteinExistence type="inferred from homology"/>
<dbReference type="EC" id="2.8.2.-" evidence="9"/>
<evidence type="ECO:0000256" key="9">
    <source>
        <dbReference type="RuleBase" id="RU364020"/>
    </source>
</evidence>
<keyword evidence="9" id="KW-0119">Carbohydrate metabolism</keyword>
<feature type="transmembrane region" description="Helical" evidence="9">
    <location>
        <begin position="12"/>
        <end position="32"/>
    </location>
</feature>
<dbReference type="GO" id="GO:0030166">
    <property type="term" value="P:proteoglycan biosynthetic process"/>
    <property type="evidence" value="ECO:0007669"/>
    <property type="project" value="TreeGrafter"/>
</dbReference>
<dbReference type="GO" id="GO:0000139">
    <property type="term" value="C:Golgi membrane"/>
    <property type="evidence" value="ECO:0007669"/>
    <property type="project" value="UniProtKB-SubCell"/>
</dbReference>
<dbReference type="InterPro" id="IPR018011">
    <property type="entry name" value="Carb_sulfotrans_8-10"/>
</dbReference>
<dbReference type="PANTHER" id="PTHR12137:SF2">
    <property type="entry name" value="CARBOHYDRATE SULFOTRANSFERASE 10"/>
    <property type="match status" value="1"/>
</dbReference>
<organism evidence="10 11">
    <name type="scientific">Lingula anatina</name>
    <name type="common">Brachiopod</name>
    <name type="synonym">Lingula unguis</name>
    <dbReference type="NCBI Taxonomy" id="7574"/>
    <lineage>
        <taxon>Eukaryota</taxon>
        <taxon>Metazoa</taxon>
        <taxon>Spiralia</taxon>
        <taxon>Lophotrochozoa</taxon>
        <taxon>Brachiopoda</taxon>
        <taxon>Linguliformea</taxon>
        <taxon>Lingulata</taxon>
        <taxon>Lingulida</taxon>
        <taxon>Linguloidea</taxon>
        <taxon>Lingulidae</taxon>
        <taxon>Lingula</taxon>
    </lineage>
</organism>
<keyword evidence="8 9" id="KW-0325">Glycoprotein</keyword>
<dbReference type="OrthoDB" id="2019940at2759"/>
<keyword evidence="6 9" id="KW-0333">Golgi apparatus</keyword>
<dbReference type="InterPro" id="IPR027417">
    <property type="entry name" value="P-loop_NTPase"/>
</dbReference>
<dbReference type="Proteomes" id="UP000085678">
    <property type="component" value="Unplaced"/>
</dbReference>
<dbReference type="FunCoup" id="A0A1S3HBV1">
    <property type="interactions" value="93"/>
</dbReference>
<protein>
    <recommendedName>
        <fullName evidence="9">Carbohydrate sulfotransferase</fullName>
        <ecNumber evidence="9">2.8.2.-</ecNumber>
    </recommendedName>
</protein>
<dbReference type="PANTHER" id="PTHR12137">
    <property type="entry name" value="CARBOHYDRATE SULFOTRANSFERASE"/>
    <property type="match status" value="1"/>
</dbReference>
<keyword evidence="3 9" id="KW-0808">Transferase</keyword>
<reference evidence="11" key="1">
    <citation type="submission" date="2025-08" db="UniProtKB">
        <authorList>
            <consortium name="RefSeq"/>
        </authorList>
    </citation>
    <scope>IDENTIFICATION</scope>
    <source>
        <tissue evidence="11">Gonads</tissue>
    </source>
</reference>
<evidence type="ECO:0000256" key="3">
    <source>
        <dbReference type="ARBA" id="ARBA00022679"/>
    </source>
</evidence>
<evidence type="ECO:0000313" key="11">
    <source>
        <dbReference type="RefSeq" id="XP_013383507.1"/>
    </source>
</evidence>
<evidence type="ECO:0000256" key="5">
    <source>
        <dbReference type="ARBA" id="ARBA00022989"/>
    </source>
</evidence>
<dbReference type="GeneID" id="106153905"/>
<sequence length="361" mass="41923">MGKLRCCKMRVFAVVLGWMALVVSVVLLVNLLSTDRVIYGMPPQHRRMVISLSDEALAKIQEERQETVRKFCKANGIHPTSNVDPSLLDHLYVDDKHKLIYCKVPKVASTNFKRILVVAMGLVNTTDPMKISGSDAHEKHFIPKLSSYSPEEVRYRLDTYFKFMFVREPLERLVSAYRNKFTLPYSQYFQKVFGRKIVYLYRKNATKDSLKKGNDVTFEEFIRYLTDAKKSSEQLNEHWRPFYRLCHPCVIQYDIIGKYETLADDADYILRMVGLDDILSFPTMPPRTGLSTKERTLTMFQNLSPIDIHNLWELFSVDFALFGYEYPHFKGVKSLPTAKINTSKNKMVKVQKLTAKEKIKG</sequence>
<comment type="similarity">
    <text evidence="2 9">Belongs to the sulfotransferase 2 family.</text>
</comment>
<comment type="subcellular location">
    <subcellularLocation>
        <location evidence="1 9">Golgi apparatus membrane</location>
        <topology evidence="1 9">Single-pass type II membrane protein</topology>
    </subcellularLocation>
</comment>
<keyword evidence="7 9" id="KW-0472">Membrane</keyword>
<dbReference type="Gene3D" id="3.40.50.300">
    <property type="entry name" value="P-loop containing nucleotide triphosphate hydrolases"/>
    <property type="match status" value="1"/>
</dbReference>
<evidence type="ECO:0000256" key="7">
    <source>
        <dbReference type="ARBA" id="ARBA00023136"/>
    </source>
</evidence>
<dbReference type="InterPro" id="IPR005331">
    <property type="entry name" value="Sulfotransferase"/>
</dbReference>
<keyword evidence="5 9" id="KW-1133">Transmembrane helix</keyword>
<evidence type="ECO:0000256" key="6">
    <source>
        <dbReference type="ARBA" id="ARBA00023034"/>
    </source>
</evidence>
<gene>
    <name evidence="11" type="primary">LOC106153905</name>
</gene>
<keyword evidence="4 9" id="KW-0812">Transmembrane</keyword>
<evidence type="ECO:0000256" key="1">
    <source>
        <dbReference type="ARBA" id="ARBA00004323"/>
    </source>
</evidence>
<dbReference type="RefSeq" id="XP_013383507.1">
    <property type="nucleotide sequence ID" value="XM_013528053.2"/>
</dbReference>